<dbReference type="EMBL" id="PKMF04000154">
    <property type="protein sequence ID" value="KAK7846495.1"/>
    <property type="molecule type" value="Genomic_DNA"/>
</dbReference>
<dbReference type="PANTHER" id="PTHR32440:SF0">
    <property type="entry name" value="PHOSPHATASE DCR2-RELATED"/>
    <property type="match status" value="1"/>
</dbReference>
<evidence type="ECO:0000313" key="4">
    <source>
        <dbReference type="Proteomes" id="UP000237347"/>
    </source>
</evidence>
<sequence>MKVGCSLNFVEAVVLCLILLPIGILADMPLRFRKDGTFKILQVADMHYANGKNTTCEDVFLSEEPYCSDLNTTAFLERTILAENPDLIVFTGDNIYGFDCPNPKKSLSDAFAPAIASNIPWAVIMGNHDDESSLSREDVMKYTATLKNTLSKFNPENADYIEGFGNYNLEVGGAEGSKFENKSVLNLYFLDSGNYADCCADRDFPSPGLSEVHRIVYGYNWVKNSQQFWLLQTSKRLQQEYMADAEALKLRVAAPALAFLHIPPPEFNSSMLSKKVGVQQEGVSGPSVNSGLFTSLAGAKDVKALIVGHDHINDYCAELFGLQLCYGGGFGYHAYGLAGWARRARVVVVNLDKTENGWGPVQSIKTRKRLDDANFTAIDDQLLWDLEYA</sequence>
<comment type="caution">
    <text evidence="3">The sequence shown here is derived from an EMBL/GenBank/DDBJ whole genome shotgun (WGS) entry which is preliminary data.</text>
</comment>
<dbReference type="GO" id="GO:0016788">
    <property type="term" value="F:hydrolase activity, acting on ester bonds"/>
    <property type="evidence" value="ECO:0007669"/>
    <property type="project" value="TreeGrafter"/>
</dbReference>
<dbReference type="AlphaFoldDB" id="A0AAW0L5G2"/>
<name>A0AAW0L5G2_QUESU</name>
<dbReference type="InterPro" id="IPR004843">
    <property type="entry name" value="Calcineurin-like_PHP"/>
</dbReference>
<dbReference type="InterPro" id="IPR029052">
    <property type="entry name" value="Metallo-depent_PP-like"/>
</dbReference>
<dbReference type="GO" id="GO:0005737">
    <property type="term" value="C:cytoplasm"/>
    <property type="evidence" value="ECO:0007669"/>
    <property type="project" value="TreeGrafter"/>
</dbReference>
<dbReference type="PIRSF" id="PIRSF030250">
    <property type="entry name" value="Ptase_At2g46880"/>
    <property type="match status" value="1"/>
</dbReference>
<dbReference type="SUPFAM" id="SSF56300">
    <property type="entry name" value="Metallo-dependent phosphatases"/>
    <property type="match status" value="1"/>
</dbReference>
<accession>A0AAW0L5G2</accession>
<dbReference type="Proteomes" id="UP000237347">
    <property type="component" value="Unassembled WGS sequence"/>
</dbReference>
<protein>
    <submittedName>
        <fullName evidence="3">Inactive purple acid phosphatase 29</fullName>
    </submittedName>
</protein>
<organism evidence="3 4">
    <name type="scientific">Quercus suber</name>
    <name type="common">Cork oak</name>
    <dbReference type="NCBI Taxonomy" id="58331"/>
    <lineage>
        <taxon>Eukaryota</taxon>
        <taxon>Viridiplantae</taxon>
        <taxon>Streptophyta</taxon>
        <taxon>Embryophyta</taxon>
        <taxon>Tracheophyta</taxon>
        <taxon>Spermatophyta</taxon>
        <taxon>Magnoliopsida</taxon>
        <taxon>eudicotyledons</taxon>
        <taxon>Gunneridae</taxon>
        <taxon>Pentapetalae</taxon>
        <taxon>rosids</taxon>
        <taxon>fabids</taxon>
        <taxon>Fagales</taxon>
        <taxon>Fagaceae</taxon>
        <taxon>Quercus</taxon>
    </lineage>
</organism>
<dbReference type="CDD" id="cd07383">
    <property type="entry name" value="MPP_Dcr2"/>
    <property type="match status" value="1"/>
</dbReference>
<evidence type="ECO:0000259" key="2">
    <source>
        <dbReference type="Pfam" id="PF00149"/>
    </source>
</evidence>
<keyword evidence="4" id="KW-1185">Reference proteome</keyword>
<gene>
    <name evidence="3" type="primary">PAP29_0</name>
    <name evidence="3" type="ORF">CFP56_007853</name>
</gene>
<reference evidence="3 4" key="1">
    <citation type="journal article" date="2018" name="Sci. Data">
        <title>The draft genome sequence of cork oak.</title>
        <authorList>
            <person name="Ramos A.M."/>
            <person name="Usie A."/>
            <person name="Barbosa P."/>
            <person name="Barros P.M."/>
            <person name="Capote T."/>
            <person name="Chaves I."/>
            <person name="Simoes F."/>
            <person name="Abreu I."/>
            <person name="Carrasquinho I."/>
            <person name="Faro C."/>
            <person name="Guimaraes J.B."/>
            <person name="Mendonca D."/>
            <person name="Nobrega F."/>
            <person name="Rodrigues L."/>
            <person name="Saibo N.J.M."/>
            <person name="Varela M.C."/>
            <person name="Egas C."/>
            <person name="Matos J."/>
            <person name="Miguel C.M."/>
            <person name="Oliveira M.M."/>
            <person name="Ricardo C.P."/>
            <person name="Goncalves S."/>
        </authorList>
    </citation>
    <scope>NUCLEOTIDE SEQUENCE [LARGE SCALE GENOMIC DNA]</scope>
    <source>
        <strain evidence="4">cv. HL8</strain>
    </source>
</reference>
<evidence type="ECO:0000313" key="3">
    <source>
        <dbReference type="EMBL" id="KAK7846495.1"/>
    </source>
</evidence>
<evidence type="ECO:0000256" key="1">
    <source>
        <dbReference type="SAM" id="Phobius"/>
    </source>
</evidence>
<feature type="transmembrane region" description="Helical" evidence="1">
    <location>
        <begin position="6"/>
        <end position="26"/>
    </location>
</feature>
<keyword evidence="1" id="KW-0472">Membrane</keyword>
<dbReference type="Pfam" id="PF00149">
    <property type="entry name" value="Metallophos"/>
    <property type="match status" value="1"/>
</dbReference>
<dbReference type="Gene3D" id="3.60.21.10">
    <property type="match status" value="1"/>
</dbReference>
<dbReference type="InterPro" id="IPR011230">
    <property type="entry name" value="PAP14/16/28/29"/>
</dbReference>
<feature type="domain" description="Calcineurin-like phosphoesterase" evidence="2">
    <location>
        <begin position="38"/>
        <end position="312"/>
    </location>
</feature>
<keyword evidence="1" id="KW-0812">Transmembrane</keyword>
<dbReference type="PANTHER" id="PTHR32440">
    <property type="entry name" value="PHOSPHATASE DCR2-RELATED-RELATED"/>
    <property type="match status" value="1"/>
</dbReference>
<proteinExistence type="predicted"/>
<keyword evidence="1" id="KW-1133">Transmembrane helix</keyword>